<keyword evidence="3 6" id="KW-0812">Transmembrane</keyword>
<dbReference type="SUPFAM" id="SSF117892">
    <property type="entry name" value="Band 7/SPFH domain"/>
    <property type="match status" value="1"/>
</dbReference>
<evidence type="ECO:0000256" key="3">
    <source>
        <dbReference type="ARBA" id="ARBA00022692"/>
    </source>
</evidence>
<dbReference type="PANTHER" id="PTHR42911:SF1">
    <property type="entry name" value="MODULATOR OF FTSH PROTEASE HFLC"/>
    <property type="match status" value="1"/>
</dbReference>
<organism evidence="8 9">
    <name type="scientific">Novosphingobium aureum</name>
    <dbReference type="NCBI Taxonomy" id="2792964"/>
    <lineage>
        <taxon>Bacteria</taxon>
        <taxon>Pseudomonadati</taxon>
        <taxon>Pseudomonadota</taxon>
        <taxon>Alphaproteobacteria</taxon>
        <taxon>Sphingomonadales</taxon>
        <taxon>Sphingomonadaceae</taxon>
        <taxon>Novosphingobium</taxon>
    </lineage>
</organism>
<dbReference type="Gene3D" id="3.30.479.30">
    <property type="entry name" value="Band 7 domain"/>
    <property type="match status" value="1"/>
</dbReference>
<evidence type="ECO:0000256" key="2">
    <source>
        <dbReference type="ARBA" id="ARBA00007862"/>
    </source>
</evidence>
<evidence type="ECO:0000256" key="4">
    <source>
        <dbReference type="ARBA" id="ARBA00022989"/>
    </source>
</evidence>
<comment type="caution">
    <text evidence="8">The sequence shown here is derived from an EMBL/GenBank/DDBJ whole genome shotgun (WGS) entry which is preliminary data.</text>
</comment>
<dbReference type="AlphaFoldDB" id="A0A931MM99"/>
<keyword evidence="8" id="KW-0378">Hydrolase</keyword>
<name>A0A931MM99_9SPHN</name>
<protein>
    <submittedName>
        <fullName evidence="8">Protease modulator HflC</fullName>
    </submittedName>
</protein>
<sequence length="280" mass="31260">MDAFKQKYAGLLIALGVVVVALWMSVIIVPEDQQVVIVRGGKPNRVYNAYVPGAPYGATDAGVHFHIPGYERVMRIDKRLLSVDMSQEQVLSTDQQRVNVDAFARYRVTDPIKMIQTARTTENVTQQLMPILSSVVRQELGKRTFTSMLTAERGQAMANIRDLLDSEAQQYGARVVDVRIKRADLPDGAQASAFNRMIASRNEEAKTIQAQGQRDARIIRADAEATAAGIYARSYGKDPSFYDFYRAMQSYDVTFDKDADGSKTLLLAPDNAYLKHFRAP</sequence>
<dbReference type="GO" id="GO:0008233">
    <property type="term" value="F:peptidase activity"/>
    <property type="evidence" value="ECO:0007669"/>
    <property type="project" value="UniProtKB-KW"/>
</dbReference>
<dbReference type="PANTHER" id="PTHR42911">
    <property type="entry name" value="MODULATOR OF FTSH PROTEASE HFLC"/>
    <property type="match status" value="1"/>
</dbReference>
<dbReference type="PIRSF" id="PIRSF005651">
    <property type="entry name" value="HflC"/>
    <property type="match status" value="1"/>
</dbReference>
<dbReference type="Pfam" id="PF01145">
    <property type="entry name" value="Band_7"/>
    <property type="match status" value="1"/>
</dbReference>
<comment type="subcellular location">
    <subcellularLocation>
        <location evidence="1">Membrane</location>
        <topology evidence="1">Single-pass membrane protein</topology>
    </subcellularLocation>
</comment>
<dbReference type="CDD" id="cd03405">
    <property type="entry name" value="SPFH_HflC"/>
    <property type="match status" value="1"/>
</dbReference>
<gene>
    <name evidence="8" type="ORF">I5E68_14915</name>
</gene>
<keyword evidence="9" id="KW-1185">Reference proteome</keyword>
<dbReference type="InterPro" id="IPR010200">
    <property type="entry name" value="HflC"/>
</dbReference>
<dbReference type="RefSeq" id="WP_197165351.1">
    <property type="nucleotide sequence ID" value="NZ_JADZGI010000002.1"/>
</dbReference>
<dbReference type="InterPro" id="IPR001972">
    <property type="entry name" value="Stomatin_HflK_fam"/>
</dbReference>
<evidence type="ECO:0000256" key="6">
    <source>
        <dbReference type="SAM" id="Phobius"/>
    </source>
</evidence>
<feature type="transmembrane region" description="Helical" evidence="6">
    <location>
        <begin position="9"/>
        <end position="29"/>
    </location>
</feature>
<evidence type="ECO:0000313" key="8">
    <source>
        <dbReference type="EMBL" id="MBH0114234.1"/>
    </source>
</evidence>
<accession>A0A931MM99</accession>
<proteinExistence type="inferred from homology"/>
<dbReference type="InterPro" id="IPR036013">
    <property type="entry name" value="Band_7/SPFH_dom_sf"/>
</dbReference>
<dbReference type="GO" id="GO:0006508">
    <property type="term" value="P:proteolysis"/>
    <property type="evidence" value="ECO:0007669"/>
    <property type="project" value="UniProtKB-KW"/>
</dbReference>
<feature type="domain" description="Band 7" evidence="7">
    <location>
        <begin position="24"/>
        <end position="197"/>
    </location>
</feature>
<evidence type="ECO:0000259" key="7">
    <source>
        <dbReference type="SMART" id="SM00244"/>
    </source>
</evidence>
<dbReference type="GO" id="GO:0016020">
    <property type="term" value="C:membrane"/>
    <property type="evidence" value="ECO:0007669"/>
    <property type="project" value="UniProtKB-SubCell"/>
</dbReference>
<evidence type="ECO:0000313" key="9">
    <source>
        <dbReference type="Proteomes" id="UP000617634"/>
    </source>
</evidence>
<dbReference type="PRINTS" id="PR00721">
    <property type="entry name" value="STOMATIN"/>
</dbReference>
<dbReference type="EMBL" id="JADZGI010000002">
    <property type="protein sequence ID" value="MBH0114234.1"/>
    <property type="molecule type" value="Genomic_DNA"/>
</dbReference>
<reference evidence="8" key="1">
    <citation type="submission" date="2020-11" db="EMBL/GenBank/DDBJ databases">
        <title>Novosphingobium aureum sp. nov., a marine bacterium isolated from sediment of a salt flat.</title>
        <authorList>
            <person name="Yoo Y."/>
            <person name="Kim J.-J."/>
        </authorList>
    </citation>
    <scope>NUCLEOTIDE SEQUENCE</scope>
    <source>
        <strain evidence="8">YJ-S2-02</strain>
    </source>
</reference>
<dbReference type="SMART" id="SM00244">
    <property type="entry name" value="PHB"/>
    <property type="match status" value="1"/>
</dbReference>
<keyword evidence="5 6" id="KW-0472">Membrane</keyword>
<evidence type="ECO:0000256" key="5">
    <source>
        <dbReference type="ARBA" id="ARBA00023136"/>
    </source>
</evidence>
<dbReference type="InterPro" id="IPR001107">
    <property type="entry name" value="Band_7"/>
</dbReference>
<evidence type="ECO:0000256" key="1">
    <source>
        <dbReference type="ARBA" id="ARBA00004167"/>
    </source>
</evidence>
<keyword evidence="4 6" id="KW-1133">Transmembrane helix</keyword>
<dbReference type="Proteomes" id="UP000617634">
    <property type="component" value="Unassembled WGS sequence"/>
</dbReference>
<keyword evidence="8" id="KW-0645">Protease</keyword>
<comment type="similarity">
    <text evidence="2">Belongs to the band 7/mec-2 family. HflC subfamily.</text>
</comment>